<organism evidence="1">
    <name type="scientific">Rhizophora mucronata</name>
    <name type="common">Asiatic mangrove</name>
    <dbReference type="NCBI Taxonomy" id="61149"/>
    <lineage>
        <taxon>Eukaryota</taxon>
        <taxon>Viridiplantae</taxon>
        <taxon>Streptophyta</taxon>
        <taxon>Embryophyta</taxon>
        <taxon>Tracheophyta</taxon>
        <taxon>Spermatophyta</taxon>
        <taxon>Magnoliopsida</taxon>
        <taxon>eudicotyledons</taxon>
        <taxon>Gunneridae</taxon>
        <taxon>Pentapetalae</taxon>
        <taxon>rosids</taxon>
        <taxon>fabids</taxon>
        <taxon>Malpighiales</taxon>
        <taxon>Rhizophoraceae</taxon>
        <taxon>Rhizophora</taxon>
    </lineage>
</organism>
<accession>A0A2P2N4I8</accession>
<dbReference type="AlphaFoldDB" id="A0A2P2N4I8"/>
<name>A0A2P2N4I8_RHIMU</name>
<proteinExistence type="predicted"/>
<sequence>MKELFNSFLELDVILAYKETHASFYFFYLAKGAISAHRSQKKCPRIGDYFWHRTQRMTVTGMHIKSQLSLYNQKELSRLHFTLNSHQIRSLEHLNDIWILKINRRFCADIH</sequence>
<evidence type="ECO:0000313" key="1">
    <source>
        <dbReference type="EMBL" id="MBX37316.1"/>
    </source>
</evidence>
<protein>
    <submittedName>
        <fullName evidence="1">Uncharacterized protein</fullName>
    </submittedName>
</protein>
<reference evidence="1" key="1">
    <citation type="submission" date="2018-02" db="EMBL/GenBank/DDBJ databases">
        <title>Rhizophora mucronata_Transcriptome.</title>
        <authorList>
            <person name="Meera S.P."/>
            <person name="Sreeshan A."/>
            <person name="Augustine A."/>
        </authorList>
    </citation>
    <scope>NUCLEOTIDE SEQUENCE</scope>
    <source>
        <tissue evidence="1">Leaf</tissue>
    </source>
</reference>
<dbReference type="EMBL" id="GGEC01056832">
    <property type="protein sequence ID" value="MBX37316.1"/>
    <property type="molecule type" value="Transcribed_RNA"/>
</dbReference>